<evidence type="ECO:0000259" key="2">
    <source>
        <dbReference type="Pfam" id="PF24098"/>
    </source>
</evidence>
<feature type="region of interest" description="Disordered" evidence="1">
    <location>
        <begin position="1"/>
        <end position="24"/>
    </location>
</feature>
<reference evidence="4" key="1">
    <citation type="submission" date="2020-09" db="EMBL/GenBank/DDBJ databases">
        <title>Whole genome shotgun sequence of Streptomyces cinnamonensis NBRC 15873.</title>
        <authorList>
            <person name="Komaki H."/>
            <person name="Tamura T."/>
        </authorList>
    </citation>
    <scope>NUCLEOTIDE SEQUENCE [LARGE SCALE GENOMIC DNA]</scope>
    <source>
        <strain evidence="4">NBRC 15873</strain>
    </source>
</reference>
<evidence type="ECO:0000313" key="4">
    <source>
        <dbReference type="Proteomes" id="UP000660554"/>
    </source>
</evidence>
<dbReference type="RefSeq" id="WP_202204328.1">
    <property type="nucleotide sequence ID" value="NZ_BMRU01000003.1"/>
</dbReference>
<organism evidence="3 4">
    <name type="scientific">Streptomyces virginiae</name>
    <name type="common">Streptomyces cinnamonensis</name>
    <dbReference type="NCBI Taxonomy" id="1961"/>
    <lineage>
        <taxon>Bacteria</taxon>
        <taxon>Bacillati</taxon>
        <taxon>Actinomycetota</taxon>
        <taxon>Actinomycetes</taxon>
        <taxon>Kitasatosporales</taxon>
        <taxon>Streptomycetaceae</taxon>
        <taxon>Streptomyces</taxon>
    </lineage>
</organism>
<proteinExistence type="predicted"/>
<dbReference type="Proteomes" id="UP000660554">
    <property type="component" value="Unassembled WGS sequence"/>
</dbReference>
<accession>A0ABQ3NST6</accession>
<evidence type="ECO:0000313" key="3">
    <source>
        <dbReference type="EMBL" id="GHI15826.1"/>
    </source>
</evidence>
<dbReference type="GeneID" id="86955956"/>
<dbReference type="Pfam" id="PF24098">
    <property type="entry name" value="DUF7380"/>
    <property type="match status" value="1"/>
</dbReference>
<dbReference type="EMBL" id="BNDV01000012">
    <property type="protein sequence ID" value="GHI15826.1"/>
    <property type="molecule type" value="Genomic_DNA"/>
</dbReference>
<protein>
    <recommendedName>
        <fullName evidence="2">DUF7380 domain-containing protein</fullName>
    </recommendedName>
</protein>
<name>A0ABQ3NST6_STRVG</name>
<comment type="caution">
    <text evidence="3">The sequence shown here is derived from an EMBL/GenBank/DDBJ whole genome shotgun (WGS) entry which is preliminary data.</text>
</comment>
<keyword evidence="4" id="KW-1185">Reference proteome</keyword>
<dbReference type="InterPro" id="IPR055804">
    <property type="entry name" value="DUF7380"/>
</dbReference>
<feature type="domain" description="DUF7380" evidence="2">
    <location>
        <begin position="124"/>
        <end position="171"/>
    </location>
</feature>
<sequence length="635" mass="69228">MSDAEPVGRGEDRDRNSRSTDKDLAVYDHDPALVPELARLADEACEGAEGSHEASLRVRRLVKGVDSTIGMAAIRELVITFAYSVAPRPLGSTQPGADLVPLQGPSVPRALREANDQVQSLWIDLASSVTHPLARARCADIVFTLRLVKGREAAENAVQGYLDLVGGSLQLHEQGDGLLRAWGLSQAVGLTSLAPLVSTAMLAMVEGALSRHSDPHVVVQLLDALVMAQRKKNVKSPDPRVDDLLDRALLAYSDTHTISDLASVVRRRAAGDRMRLQHANEVEVKAYLNDADKATSALIARAHLNDAASKARQLGLPDLEAIAVSRLQSAPPVEWKSIQTELKVPNSYFRDFLRPYRCADTWITALGAWFNTDSPSGAYESNMATARNVLNQSIVARLATTILFGHDDLPKRVLSGDDEAFQHELVRVEMIGIQIHGIMLADALDLIKVRFGIPPLGEIEECLTAAGAHPAFCRTLAKSLHLYWVGEFEAAVHLSVPKVEAAARALLLELNEPMYRVAVGDGTGVFPGLGALLDPLLENDFDPDWERFFRAFLLNEGENVRNLAAHGFLDEVSRETAALALRACALLVLITSTGPVDRDRALVKAALAKPTLVLPRSWWQRTVSAVRAARRELLW</sequence>
<evidence type="ECO:0000256" key="1">
    <source>
        <dbReference type="SAM" id="MobiDB-lite"/>
    </source>
</evidence>
<gene>
    <name evidence="3" type="ORF">Scinn_52890</name>
</gene>